<dbReference type="NCBIfam" id="TIGR03567">
    <property type="entry name" value="FMN_reduc_SsuE"/>
    <property type="match status" value="1"/>
</dbReference>
<evidence type="ECO:0000256" key="3">
    <source>
        <dbReference type="ARBA" id="ARBA00023002"/>
    </source>
</evidence>
<dbReference type="EMBL" id="WEGJ01000009">
    <property type="protein sequence ID" value="MQY12826.1"/>
    <property type="molecule type" value="Genomic_DNA"/>
</dbReference>
<keyword evidence="2" id="KW-0288">FMN</keyword>
<comment type="caution">
    <text evidence="5">The sequence shown here is derived from an EMBL/GenBank/DDBJ whole genome shotgun (WGS) entry which is preliminary data.</text>
</comment>
<gene>
    <name evidence="5" type="primary">ssuE</name>
    <name evidence="5" type="ORF">SRB5_29650</name>
</gene>
<dbReference type="GO" id="GO:0052873">
    <property type="term" value="F:FMN reductase (NADPH) activity"/>
    <property type="evidence" value="ECO:0007669"/>
    <property type="project" value="UniProtKB-EC"/>
</dbReference>
<dbReference type="GO" id="GO:0046306">
    <property type="term" value="P:alkanesulfonate catabolic process"/>
    <property type="evidence" value="ECO:0007669"/>
    <property type="project" value="InterPro"/>
</dbReference>
<dbReference type="AlphaFoldDB" id="A0A7K0CHD7"/>
<evidence type="ECO:0000313" key="5">
    <source>
        <dbReference type="EMBL" id="MQY12826.1"/>
    </source>
</evidence>
<dbReference type="Proteomes" id="UP000466345">
    <property type="component" value="Unassembled WGS sequence"/>
</dbReference>
<dbReference type="EC" id="1.5.1.38" evidence="5"/>
<protein>
    <submittedName>
        <fullName evidence="5">FMN reductase (NADPH)</fullName>
        <ecNumber evidence="5">1.5.1.38</ecNumber>
    </submittedName>
</protein>
<proteinExistence type="predicted"/>
<name>A0A7K0CHD7_9ACTN</name>
<dbReference type="InterPro" id="IPR051814">
    <property type="entry name" value="NAD(P)H-dep_FMN_reductase"/>
</dbReference>
<dbReference type="PANTHER" id="PTHR43408:SF1">
    <property type="entry name" value="FMN REDUCTASE (NADPH)"/>
    <property type="match status" value="1"/>
</dbReference>
<keyword evidence="6" id="KW-1185">Reference proteome</keyword>
<keyword evidence="1" id="KW-0285">Flavoprotein</keyword>
<dbReference type="RefSeq" id="WP_153452439.1">
    <property type="nucleotide sequence ID" value="NZ_WEGJ01000009.1"/>
</dbReference>
<evidence type="ECO:0000256" key="2">
    <source>
        <dbReference type="ARBA" id="ARBA00022643"/>
    </source>
</evidence>
<dbReference type="PANTHER" id="PTHR43408">
    <property type="entry name" value="FMN REDUCTASE (NADPH)"/>
    <property type="match status" value="1"/>
</dbReference>
<dbReference type="OrthoDB" id="1643408at2"/>
<evidence type="ECO:0000259" key="4">
    <source>
        <dbReference type="Pfam" id="PF03358"/>
    </source>
</evidence>
<evidence type="ECO:0000256" key="1">
    <source>
        <dbReference type="ARBA" id="ARBA00022630"/>
    </source>
</evidence>
<organism evidence="5 6">
    <name type="scientific">Streptomyces smaragdinus</name>
    <dbReference type="NCBI Taxonomy" id="2585196"/>
    <lineage>
        <taxon>Bacteria</taxon>
        <taxon>Bacillati</taxon>
        <taxon>Actinomycetota</taxon>
        <taxon>Actinomycetes</taxon>
        <taxon>Kitasatosporales</taxon>
        <taxon>Streptomycetaceae</taxon>
        <taxon>Streptomyces</taxon>
    </lineage>
</organism>
<accession>A0A7K0CHD7</accession>
<dbReference type="InterPro" id="IPR020048">
    <property type="entry name" value="NADPH-dep_FMN_reduc_SsuE"/>
</dbReference>
<reference evidence="5 6" key="1">
    <citation type="submission" date="2019-10" db="EMBL/GenBank/DDBJ databases">
        <title>Streptomyces smaragdinus sp. nov. and Streptomyces fabii sp. nov., isolated from the gut of fungus growing-termite Macrotermes natalensis.</title>
        <authorList>
            <person name="Schwitalla J."/>
            <person name="Benndorf R."/>
            <person name="Martin K."/>
            <person name="De Beer W."/>
            <person name="Kaster A.-K."/>
            <person name="Vollmers J."/>
            <person name="Poulsen M."/>
            <person name="Beemelmanns C."/>
        </authorList>
    </citation>
    <scope>NUCLEOTIDE SEQUENCE [LARGE SCALE GENOMIC DNA]</scope>
    <source>
        <strain evidence="5 6">RB5</strain>
    </source>
</reference>
<feature type="domain" description="NADPH-dependent FMN reductase-like" evidence="4">
    <location>
        <begin position="3"/>
        <end position="140"/>
    </location>
</feature>
<dbReference type="Pfam" id="PF03358">
    <property type="entry name" value="FMN_red"/>
    <property type="match status" value="1"/>
</dbReference>
<dbReference type="SUPFAM" id="SSF52218">
    <property type="entry name" value="Flavoproteins"/>
    <property type="match status" value="1"/>
</dbReference>
<sequence length="182" mass="18687">MTSILAVSGSPSAHSRTALVADHVVDRLTMTGFDARHLSVRALPPEDLLYGRADTPAVAAAVDAVALADGVIVATPVYKAAYTGVLKAFLDLLPQSGLAGKTVLPLATGGTTAHLLAIDYALRPVLTALGARHVVAGCFLPDTAIGRDPDGSAQLTAEAGLRLFDVVDEFVHALPATADLAR</sequence>
<evidence type="ECO:0000313" key="6">
    <source>
        <dbReference type="Proteomes" id="UP000466345"/>
    </source>
</evidence>
<dbReference type="Gene3D" id="3.40.50.360">
    <property type="match status" value="1"/>
</dbReference>
<dbReference type="InterPro" id="IPR005025">
    <property type="entry name" value="FMN_Rdtase-like_dom"/>
</dbReference>
<dbReference type="InterPro" id="IPR029039">
    <property type="entry name" value="Flavoprotein-like_sf"/>
</dbReference>
<keyword evidence="3 5" id="KW-0560">Oxidoreductase</keyword>